<comment type="caution">
    <text evidence="2">The sequence shown here is derived from an EMBL/GenBank/DDBJ whole genome shotgun (WGS) entry which is preliminary data.</text>
</comment>
<name>A0A1Y3BRX4_EURMA</name>
<accession>A0A1Y3BRX4</accession>
<keyword evidence="3" id="KW-1185">Reference proteome</keyword>
<keyword evidence="1" id="KW-0732">Signal</keyword>
<dbReference type="OrthoDB" id="10512730at2759"/>
<dbReference type="EMBL" id="MUJZ01002314">
    <property type="protein sequence ID" value="OTF83751.1"/>
    <property type="molecule type" value="Genomic_DNA"/>
</dbReference>
<gene>
    <name evidence="2" type="ORF">BLA29_005461</name>
</gene>
<feature type="signal peptide" evidence="1">
    <location>
        <begin position="1"/>
        <end position="20"/>
    </location>
</feature>
<evidence type="ECO:0000256" key="1">
    <source>
        <dbReference type="SAM" id="SignalP"/>
    </source>
</evidence>
<evidence type="ECO:0000313" key="2">
    <source>
        <dbReference type="EMBL" id="OTF83751.1"/>
    </source>
</evidence>
<reference evidence="2 3" key="1">
    <citation type="submission" date="2017-03" db="EMBL/GenBank/DDBJ databases">
        <title>Genome Survey of Euroglyphus maynei.</title>
        <authorList>
            <person name="Arlian L.G."/>
            <person name="Morgan M.S."/>
            <person name="Rider S.D."/>
        </authorList>
    </citation>
    <scope>NUCLEOTIDE SEQUENCE [LARGE SCALE GENOMIC DNA]</scope>
    <source>
        <strain evidence="2">Arlian Lab</strain>
        <tissue evidence="2">Whole body</tissue>
    </source>
</reference>
<sequence>MAKITLISLSLLPLIIWVESASQFTANTFMQLANVNLVRSKPFGNCSFIVVTYDRILYKAQMSDREFDDHLVERKPFMFSNVQLLSDHYPKLSKLIESNDHQHSKKRGSVVTMLTDDYGHYSMAYWTTIHPPKFRMQLFNAVNRTRFHNDEAANPISDTNATIESTTNNTVFVSTDQKYTFLAITMDNEFSSEMNVISFSYKSHSNSFAIMHGRSYKFILNQNDSLQIFSQHINVNGTSVKPCLGEHIITGFVRDTTLFVITSDHTFQIDGVISKDDGHLNDCDEWNACPVQYESVDKFFNNSMYHESILMIILMIWPF</sequence>
<proteinExistence type="predicted"/>
<evidence type="ECO:0000313" key="3">
    <source>
        <dbReference type="Proteomes" id="UP000194236"/>
    </source>
</evidence>
<dbReference type="Proteomes" id="UP000194236">
    <property type="component" value="Unassembled WGS sequence"/>
</dbReference>
<feature type="chain" id="PRO_5013164231" evidence="1">
    <location>
        <begin position="21"/>
        <end position="319"/>
    </location>
</feature>
<protein>
    <submittedName>
        <fullName evidence="2">Uncharacterized protein</fullName>
    </submittedName>
</protein>
<organism evidence="2 3">
    <name type="scientific">Euroglyphus maynei</name>
    <name type="common">Mayne's house dust mite</name>
    <dbReference type="NCBI Taxonomy" id="6958"/>
    <lineage>
        <taxon>Eukaryota</taxon>
        <taxon>Metazoa</taxon>
        <taxon>Ecdysozoa</taxon>
        <taxon>Arthropoda</taxon>
        <taxon>Chelicerata</taxon>
        <taxon>Arachnida</taxon>
        <taxon>Acari</taxon>
        <taxon>Acariformes</taxon>
        <taxon>Sarcoptiformes</taxon>
        <taxon>Astigmata</taxon>
        <taxon>Psoroptidia</taxon>
        <taxon>Analgoidea</taxon>
        <taxon>Pyroglyphidae</taxon>
        <taxon>Pyroglyphinae</taxon>
        <taxon>Euroglyphus</taxon>
    </lineage>
</organism>
<dbReference type="AlphaFoldDB" id="A0A1Y3BRX4"/>